<dbReference type="Proteomes" id="UP000823912">
    <property type="component" value="Unassembled WGS sequence"/>
</dbReference>
<dbReference type="GO" id="GO:0005886">
    <property type="term" value="C:plasma membrane"/>
    <property type="evidence" value="ECO:0007669"/>
    <property type="project" value="UniProtKB-SubCell"/>
</dbReference>
<evidence type="ECO:0000256" key="2">
    <source>
        <dbReference type="ARBA" id="ARBA00022475"/>
    </source>
</evidence>
<dbReference type="InterPro" id="IPR050545">
    <property type="entry name" value="Mycobact_MmpL"/>
</dbReference>
<reference evidence="9" key="1">
    <citation type="submission" date="2020-10" db="EMBL/GenBank/DDBJ databases">
        <authorList>
            <person name="Gilroy R."/>
        </authorList>
    </citation>
    <scope>NUCLEOTIDE SEQUENCE</scope>
    <source>
        <strain evidence="9">ChiSjej5B23-6657</strain>
    </source>
</reference>
<keyword evidence="5 7" id="KW-0472">Membrane</keyword>
<evidence type="ECO:0000256" key="3">
    <source>
        <dbReference type="ARBA" id="ARBA00022692"/>
    </source>
</evidence>
<protein>
    <submittedName>
        <fullName evidence="9">MMPL family transporter</fullName>
    </submittedName>
</protein>
<dbReference type="Pfam" id="PF03176">
    <property type="entry name" value="MMPL"/>
    <property type="match status" value="2"/>
</dbReference>
<dbReference type="InterPro" id="IPR004869">
    <property type="entry name" value="MMPL_dom"/>
</dbReference>
<reference evidence="9" key="2">
    <citation type="journal article" date="2021" name="PeerJ">
        <title>Extensive microbial diversity within the chicken gut microbiome revealed by metagenomics and culture.</title>
        <authorList>
            <person name="Gilroy R."/>
            <person name="Ravi A."/>
            <person name="Getino M."/>
            <person name="Pursley I."/>
            <person name="Horton D.L."/>
            <person name="Alikhan N.F."/>
            <person name="Baker D."/>
            <person name="Gharbi K."/>
            <person name="Hall N."/>
            <person name="Watson M."/>
            <person name="Adriaenssens E.M."/>
            <person name="Foster-Nyarko E."/>
            <person name="Jarju S."/>
            <person name="Secka A."/>
            <person name="Antonio M."/>
            <person name="Oren A."/>
            <person name="Chaudhuri R.R."/>
            <person name="La Ragione R."/>
            <person name="Hildebrand F."/>
            <person name="Pallen M.J."/>
        </authorList>
    </citation>
    <scope>NUCLEOTIDE SEQUENCE</scope>
    <source>
        <strain evidence="9">ChiSjej5B23-6657</strain>
    </source>
</reference>
<evidence type="ECO:0000256" key="4">
    <source>
        <dbReference type="ARBA" id="ARBA00022989"/>
    </source>
</evidence>
<feature type="domain" description="Membrane transport protein MMPL" evidence="8">
    <location>
        <begin position="117"/>
        <end position="325"/>
    </location>
</feature>
<dbReference type="GO" id="GO:0022857">
    <property type="term" value="F:transmembrane transporter activity"/>
    <property type="evidence" value="ECO:0007669"/>
    <property type="project" value="InterPro"/>
</dbReference>
<dbReference type="PANTHER" id="PTHR33406:SF13">
    <property type="entry name" value="MEMBRANE PROTEIN YDFJ"/>
    <property type="match status" value="1"/>
</dbReference>
<evidence type="ECO:0000256" key="1">
    <source>
        <dbReference type="ARBA" id="ARBA00004651"/>
    </source>
</evidence>
<dbReference type="PRINTS" id="PR00702">
    <property type="entry name" value="ACRIFLAVINRP"/>
</dbReference>
<comment type="caution">
    <text evidence="9">The sequence shown here is derived from an EMBL/GenBank/DDBJ whole genome shotgun (WGS) entry which is preliminary data.</text>
</comment>
<dbReference type="EMBL" id="DVHM01000082">
    <property type="protein sequence ID" value="HIR70609.1"/>
    <property type="molecule type" value="Genomic_DNA"/>
</dbReference>
<feature type="transmembrane region" description="Helical" evidence="7">
    <location>
        <begin position="693"/>
        <end position="713"/>
    </location>
</feature>
<feature type="transmembrane region" description="Helical" evidence="7">
    <location>
        <begin position="719"/>
        <end position="741"/>
    </location>
</feature>
<comment type="subcellular location">
    <subcellularLocation>
        <location evidence="1">Cell membrane</location>
        <topology evidence="1">Multi-pass membrane protein</topology>
    </subcellularLocation>
</comment>
<keyword evidence="4 7" id="KW-1133">Transmembrane helix</keyword>
<feature type="transmembrane region" description="Helical" evidence="7">
    <location>
        <begin position="351"/>
        <end position="368"/>
    </location>
</feature>
<feature type="transmembrane region" description="Helical" evidence="7">
    <location>
        <begin position="171"/>
        <end position="188"/>
    </location>
</feature>
<evidence type="ECO:0000313" key="10">
    <source>
        <dbReference type="Proteomes" id="UP000823912"/>
    </source>
</evidence>
<dbReference type="AlphaFoldDB" id="A0A9D1JB32"/>
<evidence type="ECO:0000313" key="9">
    <source>
        <dbReference type="EMBL" id="HIR70609.1"/>
    </source>
</evidence>
<dbReference type="SUPFAM" id="SSF82866">
    <property type="entry name" value="Multidrug efflux transporter AcrB transmembrane domain"/>
    <property type="match status" value="2"/>
</dbReference>
<gene>
    <name evidence="9" type="ORF">IAA55_04945</name>
</gene>
<feature type="transmembrane region" description="Helical" evidence="7">
    <location>
        <begin position="26"/>
        <end position="42"/>
    </location>
</feature>
<feature type="compositionally biased region" description="Basic residues" evidence="6">
    <location>
        <begin position="815"/>
        <end position="824"/>
    </location>
</feature>
<keyword evidence="3 7" id="KW-0812">Transmembrane</keyword>
<dbReference type="InterPro" id="IPR001036">
    <property type="entry name" value="Acrflvin-R"/>
</dbReference>
<feature type="domain" description="Membrane transport protein MMPL" evidence="8">
    <location>
        <begin position="537"/>
        <end position="750"/>
    </location>
</feature>
<feature type="transmembrane region" description="Helical" evidence="7">
    <location>
        <begin position="195"/>
        <end position="217"/>
    </location>
</feature>
<proteinExistence type="predicted"/>
<evidence type="ECO:0000259" key="8">
    <source>
        <dbReference type="Pfam" id="PF03176"/>
    </source>
</evidence>
<feature type="transmembrane region" description="Helical" evidence="7">
    <location>
        <begin position="223"/>
        <end position="244"/>
    </location>
</feature>
<feature type="transmembrane region" description="Helical" evidence="7">
    <location>
        <begin position="621"/>
        <end position="641"/>
    </location>
</feature>
<feature type="region of interest" description="Disordered" evidence="6">
    <location>
        <begin position="771"/>
        <end position="850"/>
    </location>
</feature>
<name>A0A9D1JB32_9FIRM</name>
<organism evidence="9 10">
    <name type="scientific">Candidatus Pullilachnospira gallistercoris</name>
    <dbReference type="NCBI Taxonomy" id="2840911"/>
    <lineage>
        <taxon>Bacteria</taxon>
        <taxon>Bacillati</taxon>
        <taxon>Bacillota</taxon>
        <taxon>Clostridia</taxon>
        <taxon>Lachnospirales</taxon>
        <taxon>Lachnospiraceae</taxon>
        <taxon>Lachnospiraceae incertae sedis</taxon>
        <taxon>Candidatus Pullilachnospira</taxon>
    </lineage>
</organism>
<evidence type="ECO:0000256" key="6">
    <source>
        <dbReference type="SAM" id="MobiDB-lite"/>
    </source>
</evidence>
<dbReference type="Gene3D" id="1.20.1640.10">
    <property type="entry name" value="Multidrug efflux transporter AcrB transmembrane domain"/>
    <property type="match status" value="2"/>
</dbReference>
<dbReference type="PANTHER" id="PTHR33406">
    <property type="entry name" value="MEMBRANE PROTEIN MJ1562-RELATED"/>
    <property type="match status" value="1"/>
</dbReference>
<evidence type="ECO:0000256" key="7">
    <source>
        <dbReference type="SAM" id="Phobius"/>
    </source>
</evidence>
<keyword evidence="2" id="KW-1003">Cell membrane</keyword>
<sequence length="850" mass="93991">MEERASGKRSNIWLKIAGFVVDKRKFIFVLFLIATVYSIFSINKVTVNQDITAYLPDDSDTRRGYDVMNSEFTTPGTAQVMISNITFEEAQSLANKIGKIEGVTSVTFDDSEACYKGSNALLTVTTEGGSEDESSIASKNEIRDLLEGYDAYIASEIGYSSEMQDMLTEEMTGILIWAVVVVIIVMLISTKAYMLIPVLFLTFGVAVLLNMGTNYWFGEVSFITNAVAVVLQLALSIDYAIILSDRFMEEHEHMDAESAIKVALSKAIPEISSSSLTTVSGMIAMMFMQFKLGYDMGIVLVKAIIFSLIAVFFLMPGILLAFSKQIDRTHHRSLVPEINIIGKFAVKTKKIIPPLFLVVFVLSFFGTYNCPYLYDTNSVEGSKKSESTIAREHIEEVFGATNQLVVIVPKGDYDTQKKVLEQISAVDGVSSALGLANQEIMDGTTLTDEMTPRQFSELTGVDLEVIEALYGFYAYDHDEYGPLVTDIENYGVPMIDMFFFLYDQYEEGYVTLDDDMSEMLTTLYNTLDGARTQLEGEHYVRFILTLDLPIEGEETFDTLDEIKSVAAAYYGDDNVYMVGNSTNAKDLSESFATDNVIISVLTAAFVLLVLLFTFQSWGLPLLLVLTIQGSIWISFSIPTLMHQGVYFIGYLIVSAIQMGATIDYAIVIANRYMQLRDEMEPEKAIRLALNQSFPTVFTSGTIMIAAGFLVGYMTSDVTISVFGIAIGRGATISVLLVLLVLPQILLFGDKFIDKSALHMKPPAFIARRMKRNADRQTAGENAENPEDENGSGKALSGDVEEPAKKAGSGTDEVRKQKRKKRKKDSGKDGKPGKGKKKKQKKSEGGADDEK</sequence>
<feature type="transmembrane region" description="Helical" evidence="7">
    <location>
        <begin position="647"/>
        <end position="672"/>
    </location>
</feature>
<feature type="transmembrane region" description="Helical" evidence="7">
    <location>
        <begin position="296"/>
        <end position="322"/>
    </location>
</feature>
<accession>A0A9D1JB32</accession>
<evidence type="ECO:0000256" key="5">
    <source>
        <dbReference type="ARBA" id="ARBA00023136"/>
    </source>
</evidence>
<feature type="transmembrane region" description="Helical" evidence="7">
    <location>
        <begin position="596"/>
        <end position="614"/>
    </location>
</feature>